<keyword evidence="11" id="KW-0408">Iron</keyword>
<dbReference type="SMART" id="SM00665">
    <property type="entry name" value="B561"/>
    <property type="match status" value="1"/>
</dbReference>
<evidence type="ECO:0000256" key="3">
    <source>
        <dbReference type="ARBA" id="ARBA00011738"/>
    </source>
</evidence>
<dbReference type="PANTHER" id="PTHR14815:SF2">
    <property type="entry name" value="DDB1- AND CUL4-ASSOCIATED FACTOR 17"/>
    <property type="match status" value="1"/>
</dbReference>
<reference evidence="17" key="1">
    <citation type="submission" date="2023-06" db="EMBL/GenBank/DDBJ databases">
        <title>Male Hemibagrus guttatus genome.</title>
        <authorList>
            <person name="Bian C."/>
        </authorList>
    </citation>
    <scope>NUCLEOTIDE SEQUENCE</scope>
    <source>
        <strain evidence="17">Male_cb2023</strain>
        <tissue evidence="17">Muscle</tissue>
    </source>
</reference>
<organism evidence="17 18">
    <name type="scientific">Hemibagrus guttatus</name>
    <dbReference type="NCBI Taxonomy" id="175788"/>
    <lineage>
        <taxon>Eukaryota</taxon>
        <taxon>Metazoa</taxon>
        <taxon>Chordata</taxon>
        <taxon>Craniata</taxon>
        <taxon>Vertebrata</taxon>
        <taxon>Euteleostomi</taxon>
        <taxon>Actinopterygii</taxon>
        <taxon>Neopterygii</taxon>
        <taxon>Teleostei</taxon>
        <taxon>Ostariophysi</taxon>
        <taxon>Siluriformes</taxon>
        <taxon>Bagridae</taxon>
        <taxon>Hemibagrus</taxon>
    </lineage>
</organism>
<name>A0AAE0R5W2_9TELE</name>
<feature type="transmembrane region" description="Helical" evidence="15">
    <location>
        <begin position="652"/>
        <end position="676"/>
    </location>
</feature>
<dbReference type="InterPro" id="IPR006593">
    <property type="entry name" value="Cyt_b561/ferric_Rdtase_TM"/>
</dbReference>
<evidence type="ECO:0000256" key="7">
    <source>
        <dbReference type="ARBA" id="ARBA00022723"/>
    </source>
</evidence>
<evidence type="ECO:0000256" key="15">
    <source>
        <dbReference type="SAM" id="Phobius"/>
    </source>
</evidence>
<evidence type="ECO:0000256" key="9">
    <source>
        <dbReference type="ARBA" id="ARBA00022982"/>
    </source>
</evidence>
<dbReference type="PANTHER" id="PTHR14815">
    <property type="entry name" value="DDB1- AND CUL4-ASSOCIATED FACTOR 17"/>
    <property type="match status" value="1"/>
</dbReference>
<keyword evidence="10 15" id="KW-1133">Transmembrane helix</keyword>
<evidence type="ECO:0000256" key="11">
    <source>
        <dbReference type="ARBA" id="ARBA00023004"/>
    </source>
</evidence>
<comment type="subcellular location">
    <subcellularLocation>
        <location evidence="2">Membrane</location>
        <topology evidence="2">Multi-pass membrane protein</topology>
    </subcellularLocation>
</comment>
<dbReference type="GO" id="GO:0016567">
    <property type="term" value="P:protein ubiquitination"/>
    <property type="evidence" value="ECO:0007669"/>
    <property type="project" value="InterPro"/>
</dbReference>
<keyword evidence="7" id="KW-0479">Metal-binding</keyword>
<dbReference type="Pfam" id="PF03188">
    <property type="entry name" value="Cytochrom_B561"/>
    <property type="match status" value="1"/>
</dbReference>
<keyword evidence="9" id="KW-0249">Electron transport</keyword>
<keyword evidence="12 15" id="KW-0472">Membrane</keyword>
<feature type="transmembrane region" description="Helical" evidence="15">
    <location>
        <begin position="580"/>
        <end position="603"/>
    </location>
</feature>
<dbReference type="PROSITE" id="PS50939">
    <property type="entry name" value="CYTOCHROME_B561"/>
    <property type="match status" value="1"/>
</dbReference>
<keyword evidence="5" id="KW-0349">Heme</keyword>
<dbReference type="Proteomes" id="UP001274896">
    <property type="component" value="Unassembled WGS sequence"/>
</dbReference>
<evidence type="ECO:0000313" key="17">
    <source>
        <dbReference type="EMBL" id="KAK3543752.1"/>
    </source>
</evidence>
<keyword evidence="4" id="KW-0813">Transport</keyword>
<dbReference type="Pfam" id="PF15802">
    <property type="entry name" value="DCAF17"/>
    <property type="match status" value="1"/>
</dbReference>
<evidence type="ECO:0000256" key="1">
    <source>
        <dbReference type="ARBA" id="ARBA00001970"/>
    </source>
</evidence>
<feature type="compositionally biased region" description="Basic and acidic residues" evidence="14">
    <location>
        <begin position="749"/>
        <end position="770"/>
    </location>
</feature>
<keyword evidence="6 15" id="KW-0812">Transmembrane</keyword>
<feature type="domain" description="Cytochrome b561" evidence="16">
    <location>
        <begin position="511"/>
        <end position="718"/>
    </location>
</feature>
<sequence length="770" mass="86567">MVSTSSSMCLERSPAVRPLAGKSRINNACVLLGFRSAGVTSHDFGALLGGNLRILKNIILQDGAEFTKVWTKSSKSIISYESGRIYFENYRCSYTSLTPQPQLLYEMPKRSKAEKIEDSLLCQCPLDKTLPWALEQKPSLLALTANNWLYHLSADTGQTLHRVYLSPHFKFRSVGWDVSQETFYVKSVQHKQTPLARQAGVEKNVLMHLAIFKVFPLDVIGVLEINKKVFGKSVVDVLLSQGVLAVSHSSKCVKLYSLEYIVKKFRTKKLVLGQECDLYGARGIVGDTPYGIPVNIHIKECPPALFEMSYLDNGIQIGGHPWHYIYTPNHKRHRGTHHICSIIDGALAKNGVQDMKCDSLEEDWIFFHPDDSGRIIHAGPSNIKVLKIKAEKEFSSEYEVVCDFSIIASREDSATSQVTVTSSGRTVKKRIQHLEDDPDQETFKMVKYEDELDLLAIVDVRQTEDEGQASVRLHNNKSGTLLKKIALQEPWDVVNTTDMENHRPFLVLLFFAFAVGFIAVVFVLRWVLHFREGLAWDGGAKEFNWHPLLAVTGFIFLQGIAIVVYRLPWTWKCSKLMMKLIHAGLNVLAFILAVISLVAVFDFHNVQNIPNMYSLHSWVGLITVILFSLQIVLGLCIFLLPVSPGYLDKRAVFLPIHVFSGLFIFTTVIATALMGITEKLIFGLKDPTYKDSPPEATFVNVLGLLIALFGALILWIATRPSWKRPSEQLLHTLHNNEPASDSTKTDTAMSERHDPEPNSETRRGDGKTEE</sequence>
<proteinExistence type="predicted"/>
<dbReference type="CDD" id="cd08765">
    <property type="entry name" value="Cyt_b561_CYBRD1"/>
    <property type="match status" value="1"/>
</dbReference>
<feature type="region of interest" description="Disordered" evidence="14">
    <location>
        <begin position="731"/>
        <end position="770"/>
    </location>
</feature>
<dbReference type="Gene3D" id="1.20.120.1770">
    <property type="match status" value="1"/>
</dbReference>
<accession>A0AAE0R5W2</accession>
<evidence type="ECO:0000256" key="14">
    <source>
        <dbReference type="SAM" id="MobiDB-lite"/>
    </source>
</evidence>
<feature type="compositionally biased region" description="Polar residues" evidence="14">
    <location>
        <begin position="733"/>
        <end position="748"/>
    </location>
</feature>
<dbReference type="EMBL" id="JAUCMX010000006">
    <property type="protein sequence ID" value="KAK3543752.1"/>
    <property type="molecule type" value="Genomic_DNA"/>
</dbReference>
<comment type="caution">
    <text evidence="17">The sequence shown here is derived from an EMBL/GenBank/DDBJ whole genome shotgun (WGS) entry which is preliminary data.</text>
</comment>
<dbReference type="GO" id="GO:0016020">
    <property type="term" value="C:membrane"/>
    <property type="evidence" value="ECO:0007669"/>
    <property type="project" value="UniProtKB-SubCell"/>
</dbReference>
<keyword evidence="18" id="KW-1185">Reference proteome</keyword>
<evidence type="ECO:0000256" key="2">
    <source>
        <dbReference type="ARBA" id="ARBA00004141"/>
    </source>
</evidence>
<dbReference type="GO" id="GO:0046872">
    <property type="term" value="F:metal ion binding"/>
    <property type="evidence" value="ECO:0007669"/>
    <property type="project" value="UniProtKB-KW"/>
</dbReference>
<evidence type="ECO:0000313" key="18">
    <source>
        <dbReference type="Proteomes" id="UP001274896"/>
    </source>
</evidence>
<evidence type="ECO:0000256" key="13">
    <source>
        <dbReference type="ARBA" id="ARBA00048457"/>
    </source>
</evidence>
<dbReference type="AlphaFoldDB" id="A0AAE0R5W2"/>
<dbReference type="InterPro" id="IPR031620">
    <property type="entry name" value="DCAF17"/>
</dbReference>
<evidence type="ECO:0000256" key="6">
    <source>
        <dbReference type="ARBA" id="ARBA00022692"/>
    </source>
</evidence>
<feature type="transmembrane region" description="Helical" evidence="15">
    <location>
        <begin position="505"/>
        <end position="528"/>
    </location>
</feature>
<evidence type="ECO:0000256" key="12">
    <source>
        <dbReference type="ARBA" id="ARBA00023136"/>
    </source>
</evidence>
<comment type="subunit">
    <text evidence="3">Homodimer.</text>
</comment>
<evidence type="ECO:0000256" key="5">
    <source>
        <dbReference type="ARBA" id="ARBA00022617"/>
    </source>
</evidence>
<evidence type="ECO:0000256" key="4">
    <source>
        <dbReference type="ARBA" id="ARBA00022448"/>
    </source>
</evidence>
<feature type="transmembrane region" description="Helical" evidence="15">
    <location>
        <begin position="548"/>
        <end position="568"/>
    </location>
</feature>
<feature type="transmembrane region" description="Helical" evidence="15">
    <location>
        <begin position="615"/>
        <end position="640"/>
    </location>
</feature>
<feature type="transmembrane region" description="Helical" evidence="15">
    <location>
        <begin position="696"/>
        <end position="717"/>
    </location>
</feature>
<comment type="catalytic activity">
    <reaction evidence="13">
        <text>Fe(3+)(out) + L-ascorbate(in) = monodehydro-L-ascorbate radical(in) + Fe(2+)(out) + H(+)</text>
        <dbReference type="Rhea" id="RHEA:30403"/>
        <dbReference type="ChEBI" id="CHEBI:15378"/>
        <dbReference type="ChEBI" id="CHEBI:29033"/>
        <dbReference type="ChEBI" id="CHEBI:29034"/>
        <dbReference type="ChEBI" id="CHEBI:38290"/>
        <dbReference type="ChEBI" id="CHEBI:59513"/>
        <dbReference type="EC" id="7.2.1.3"/>
    </reaction>
    <physiologicalReaction direction="left-to-right" evidence="13">
        <dbReference type="Rhea" id="RHEA:30404"/>
    </physiologicalReaction>
</comment>
<dbReference type="FunFam" id="1.20.120.1770:FF:000001">
    <property type="entry name" value="Cytochrome b reductase 1"/>
    <property type="match status" value="1"/>
</dbReference>
<comment type="cofactor">
    <cofactor evidence="1">
        <name>heme b</name>
        <dbReference type="ChEBI" id="CHEBI:60344"/>
    </cofactor>
</comment>
<dbReference type="GO" id="GO:0080008">
    <property type="term" value="C:Cul4-RING E3 ubiquitin ligase complex"/>
    <property type="evidence" value="ECO:0007669"/>
    <property type="project" value="TreeGrafter"/>
</dbReference>
<protein>
    <recommendedName>
        <fullName evidence="16">Cytochrome b561 domain-containing protein</fullName>
    </recommendedName>
</protein>
<evidence type="ECO:0000256" key="8">
    <source>
        <dbReference type="ARBA" id="ARBA00022967"/>
    </source>
</evidence>
<gene>
    <name evidence="17" type="ORF">QTP70_027162</name>
</gene>
<keyword evidence="8" id="KW-1278">Translocase</keyword>
<evidence type="ECO:0000256" key="10">
    <source>
        <dbReference type="ARBA" id="ARBA00022989"/>
    </source>
</evidence>
<evidence type="ECO:0000259" key="16">
    <source>
        <dbReference type="PROSITE" id="PS50939"/>
    </source>
</evidence>
<dbReference type="GO" id="GO:0140571">
    <property type="term" value="F:transmembrane ascorbate ferrireductase activity"/>
    <property type="evidence" value="ECO:0007669"/>
    <property type="project" value="UniProtKB-EC"/>
</dbReference>